<dbReference type="EMBL" id="MCBS01014352">
    <property type="protein sequence ID" value="RKF84164.1"/>
    <property type="molecule type" value="Genomic_DNA"/>
</dbReference>
<evidence type="ECO:0000313" key="2">
    <source>
        <dbReference type="Proteomes" id="UP000285326"/>
    </source>
</evidence>
<protein>
    <submittedName>
        <fullName evidence="1">Uncharacterized protein</fullName>
    </submittedName>
</protein>
<accession>A0A420JBI9</accession>
<organism evidence="1 2">
    <name type="scientific">Golovinomyces cichoracearum</name>
    <dbReference type="NCBI Taxonomy" id="62708"/>
    <lineage>
        <taxon>Eukaryota</taxon>
        <taxon>Fungi</taxon>
        <taxon>Dikarya</taxon>
        <taxon>Ascomycota</taxon>
        <taxon>Pezizomycotina</taxon>
        <taxon>Leotiomycetes</taxon>
        <taxon>Erysiphales</taxon>
        <taxon>Erysiphaceae</taxon>
        <taxon>Golovinomyces</taxon>
    </lineage>
</organism>
<gene>
    <name evidence="1" type="ORF">GcM1_143001</name>
</gene>
<dbReference type="AlphaFoldDB" id="A0A420JBI9"/>
<dbReference type="Proteomes" id="UP000285326">
    <property type="component" value="Unassembled WGS sequence"/>
</dbReference>
<proteinExistence type="predicted"/>
<sequence length="35" mass="3806">MSTELIDFSTTVECIVAESEKLPDLKDCKDGAGEM</sequence>
<comment type="caution">
    <text evidence="1">The sequence shown here is derived from an EMBL/GenBank/DDBJ whole genome shotgun (WGS) entry which is preliminary data.</text>
</comment>
<name>A0A420JBI9_9PEZI</name>
<reference evidence="1 2" key="1">
    <citation type="journal article" date="2018" name="BMC Genomics">
        <title>Comparative genome analyses reveal sequence features reflecting distinct modes of host-adaptation between dicot and monocot powdery mildew.</title>
        <authorList>
            <person name="Wu Y."/>
            <person name="Ma X."/>
            <person name="Pan Z."/>
            <person name="Kale S.D."/>
            <person name="Song Y."/>
            <person name="King H."/>
            <person name="Zhang Q."/>
            <person name="Presley C."/>
            <person name="Deng X."/>
            <person name="Wei C.I."/>
            <person name="Xiao S."/>
        </authorList>
    </citation>
    <scope>NUCLEOTIDE SEQUENCE [LARGE SCALE GENOMIC DNA]</scope>
    <source>
        <strain evidence="1">UMSG1</strain>
    </source>
</reference>
<evidence type="ECO:0000313" key="1">
    <source>
        <dbReference type="EMBL" id="RKF84164.1"/>
    </source>
</evidence>